<gene>
    <name evidence="3" type="ORF">EJC51_45550</name>
</gene>
<dbReference type="Gene3D" id="3.40.50.720">
    <property type="entry name" value="NAD(P)-binding Rossmann-like Domain"/>
    <property type="match status" value="1"/>
</dbReference>
<name>A0A3Q9C5Z6_9ACTN</name>
<dbReference type="SUPFAM" id="SSF51735">
    <property type="entry name" value="NAD(P)-binding Rossmann-fold domains"/>
    <property type="match status" value="1"/>
</dbReference>
<dbReference type="KEGG" id="saqu:EJC51_45550"/>
<dbReference type="InterPro" id="IPR020904">
    <property type="entry name" value="Sc_DH/Rdtase_CS"/>
</dbReference>
<sequence>MLMTDRRALVTGACKGLGQYLAASLAAEDWDVTGVGRCPEEQVAAVSNVTYLQADLSRPETSAALSERLDPALDLVVHCAVAYPPARPSGPEPRDLEEVFRVNAFAPYHLTLNLLARKPADRFCSYVVVNSEAIYSADDHSAVYAASKAALRVLTAGLAAGCRSAGAAVSTLLLGPLADRSKLAEIETIAARKGLPASDVVRLFLRRSNPNLVIDEFIDHASCLRSVRYLAELGPTANGMLCKLDGGSSGSLV</sequence>
<dbReference type="GO" id="GO:0016491">
    <property type="term" value="F:oxidoreductase activity"/>
    <property type="evidence" value="ECO:0007669"/>
    <property type="project" value="UniProtKB-KW"/>
</dbReference>
<evidence type="ECO:0000313" key="3">
    <source>
        <dbReference type="EMBL" id="AZP22684.1"/>
    </source>
</evidence>
<keyword evidence="2" id="KW-0560">Oxidoreductase</keyword>
<accession>A0A3Q9C5Z6</accession>
<dbReference type="AlphaFoldDB" id="A0A3Q9C5Z6"/>
<evidence type="ECO:0000256" key="2">
    <source>
        <dbReference type="ARBA" id="ARBA00023002"/>
    </source>
</evidence>
<dbReference type="CDD" id="cd05233">
    <property type="entry name" value="SDR_c"/>
    <property type="match status" value="1"/>
</dbReference>
<dbReference type="PRINTS" id="PR00081">
    <property type="entry name" value="GDHRDH"/>
</dbReference>
<keyword evidence="4" id="KW-1185">Reference proteome</keyword>
<dbReference type="PROSITE" id="PS00061">
    <property type="entry name" value="ADH_SHORT"/>
    <property type="match status" value="1"/>
</dbReference>
<dbReference type="PANTHER" id="PTHR43639:SF1">
    <property type="entry name" value="SHORT-CHAIN DEHYDROGENASE_REDUCTASE FAMILY PROTEIN"/>
    <property type="match status" value="1"/>
</dbReference>
<organism evidence="3 4">
    <name type="scientific">Streptomyces aquilus</name>
    <dbReference type="NCBI Taxonomy" id="2548456"/>
    <lineage>
        <taxon>Bacteria</taxon>
        <taxon>Bacillati</taxon>
        <taxon>Actinomycetota</taxon>
        <taxon>Actinomycetes</taxon>
        <taxon>Kitasatosporales</taxon>
        <taxon>Streptomycetaceae</taxon>
        <taxon>Streptomyces</taxon>
    </lineage>
</organism>
<protein>
    <submittedName>
        <fullName evidence="3">SDR family oxidoreductase</fullName>
    </submittedName>
</protein>
<dbReference type="PANTHER" id="PTHR43639">
    <property type="entry name" value="OXIDOREDUCTASE, SHORT-CHAIN DEHYDROGENASE/REDUCTASE FAMILY (AFU_ORTHOLOGUE AFUA_5G02870)"/>
    <property type="match status" value="1"/>
</dbReference>
<dbReference type="EMBL" id="CP034463">
    <property type="protein sequence ID" value="AZP22684.1"/>
    <property type="molecule type" value="Genomic_DNA"/>
</dbReference>
<reference evidence="3 4" key="1">
    <citation type="submission" date="2018-12" db="EMBL/GenBank/DDBJ databases">
        <authorList>
            <person name="Li K."/>
        </authorList>
    </citation>
    <scope>NUCLEOTIDE SEQUENCE [LARGE SCALE GENOMIC DNA]</scope>
    <source>
        <strain evidence="4">CR22</strain>
    </source>
</reference>
<evidence type="ECO:0000313" key="4">
    <source>
        <dbReference type="Proteomes" id="UP000280197"/>
    </source>
</evidence>
<evidence type="ECO:0000256" key="1">
    <source>
        <dbReference type="ARBA" id="ARBA00006484"/>
    </source>
</evidence>
<comment type="similarity">
    <text evidence="1">Belongs to the short-chain dehydrogenases/reductases (SDR) family.</text>
</comment>
<dbReference type="InterPro" id="IPR002347">
    <property type="entry name" value="SDR_fam"/>
</dbReference>
<dbReference type="InterPro" id="IPR036291">
    <property type="entry name" value="NAD(P)-bd_dom_sf"/>
</dbReference>
<proteinExistence type="inferred from homology"/>
<dbReference type="Proteomes" id="UP000280197">
    <property type="component" value="Chromosome"/>
</dbReference>
<dbReference type="Pfam" id="PF00106">
    <property type="entry name" value="adh_short"/>
    <property type="match status" value="1"/>
</dbReference>